<dbReference type="EMBL" id="JBHUOX010000001">
    <property type="protein sequence ID" value="MFD2999134.1"/>
    <property type="molecule type" value="Genomic_DNA"/>
</dbReference>
<comment type="caution">
    <text evidence="3">The sequence shown here is derived from an EMBL/GenBank/DDBJ whole genome shotgun (WGS) entry which is preliminary data.</text>
</comment>
<dbReference type="EC" id="2.4.-.-" evidence="3"/>
<dbReference type="PANTHER" id="PTHR46401">
    <property type="entry name" value="GLYCOSYLTRANSFERASE WBBK-RELATED"/>
    <property type="match status" value="1"/>
</dbReference>
<protein>
    <submittedName>
        <fullName evidence="3">Glycosyltransferase</fullName>
        <ecNumber evidence="3">2.4.-.-</ecNumber>
    </submittedName>
</protein>
<keyword evidence="1 3" id="KW-0808">Transferase</keyword>
<dbReference type="Gene3D" id="3.40.50.2000">
    <property type="entry name" value="Glycogen Phosphorylase B"/>
    <property type="match status" value="1"/>
</dbReference>
<accession>A0ABW6BRU7</accession>
<dbReference type="Pfam" id="PF00534">
    <property type="entry name" value="Glycos_transf_1"/>
    <property type="match status" value="1"/>
</dbReference>
<evidence type="ECO:0000313" key="3">
    <source>
        <dbReference type="EMBL" id="MFD2999134.1"/>
    </source>
</evidence>
<feature type="domain" description="Glycosyl transferase family 1" evidence="2">
    <location>
        <begin position="134"/>
        <end position="252"/>
    </location>
</feature>
<proteinExistence type="predicted"/>
<sequence>MEDNLQVYYFSSDQLNYQNLSEVIKTLKPDTVFVNGIYSFYFSLLPLLILKRLKHQNIIISARGMLAKSAIEVKGRKKKFFLKAAQLMGLYKGIRFHATHEGEKQDIVKVIGAKANVVIAPNLPKKAVALANEQRPKHKGELKLISVARISPEKNTKFALEVLERCEGIGSIKFDIFGPVYNTNYWNECQEIIQRLPLNVIVNYRGSLKSESVAATLKNYHALLMPTRGENFGHIILESFTAGCPVIISDQTPWQNLSSLSIGFDLPLTNIKEYIKAISFYTEMKQEEYDFHSELAYEYSQKFLNDEQAIKQNHLMLH</sequence>
<reference evidence="4" key="1">
    <citation type="journal article" date="2019" name="Int. J. Syst. Evol. Microbiol.">
        <title>The Global Catalogue of Microorganisms (GCM) 10K type strain sequencing project: providing services to taxonomists for standard genome sequencing and annotation.</title>
        <authorList>
            <consortium name="The Broad Institute Genomics Platform"/>
            <consortium name="The Broad Institute Genome Sequencing Center for Infectious Disease"/>
            <person name="Wu L."/>
            <person name="Ma J."/>
        </authorList>
    </citation>
    <scope>NUCLEOTIDE SEQUENCE [LARGE SCALE GENOMIC DNA]</scope>
    <source>
        <strain evidence="4">KCTC 23984</strain>
    </source>
</reference>
<keyword evidence="3" id="KW-0328">Glycosyltransferase</keyword>
<dbReference type="Proteomes" id="UP001597641">
    <property type="component" value="Unassembled WGS sequence"/>
</dbReference>
<dbReference type="GO" id="GO:0016757">
    <property type="term" value="F:glycosyltransferase activity"/>
    <property type="evidence" value="ECO:0007669"/>
    <property type="project" value="UniProtKB-KW"/>
</dbReference>
<name>A0ABW6BRU7_9BACT</name>
<evidence type="ECO:0000259" key="2">
    <source>
        <dbReference type="Pfam" id="PF00534"/>
    </source>
</evidence>
<dbReference type="RefSeq" id="WP_377480139.1">
    <property type="nucleotide sequence ID" value="NZ_JBHUOX010000001.1"/>
</dbReference>
<organism evidence="3 4">
    <name type="scientific">Pontibacter toksunensis</name>
    <dbReference type="NCBI Taxonomy" id="1332631"/>
    <lineage>
        <taxon>Bacteria</taxon>
        <taxon>Pseudomonadati</taxon>
        <taxon>Bacteroidota</taxon>
        <taxon>Cytophagia</taxon>
        <taxon>Cytophagales</taxon>
        <taxon>Hymenobacteraceae</taxon>
        <taxon>Pontibacter</taxon>
    </lineage>
</organism>
<dbReference type="InterPro" id="IPR001296">
    <property type="entry name" value="Glyco_trans_1"/>
</dbReference>
<evidence type="ECO:0000256" key="1">
    <source>
        <dbReference type="ARBA" id="ARBA00022679"/>
    </source>
</evidence>
<dbReference type="SUPFAM" id="SSF53756">
    <property type="entry name" value="UDP-Glycosyltransferase/glycogen phosphorylase"/>
    <property type="match status" value="1"/>
</dbReference>
<keyword evidence="4" id="KW-1185">Reference proteome</keyword>
<dbReference type="PANTHER" id="PTHR46401:SF2">
    <property type="entry name" value="GLYCOSYLTRANSFERASE WBBK-RELATED"/>
    <property type="match status" value="1"/>
</dbReference>
<gene>
    <name evidence="3" type="ORF">ACFS7Z_02090</name>
</gene>
<evidence type="ECO:0000313" key="4">
    <source>
        <dbReference type="Proteomes" id="UP001597641"/>
    </source>
</evidence>